<dbReference type="InterPro" id="IPR050679">
    <property type="entry name" value="Bact_HTH_transcr_reg"/>
</dbReference>
<reference evidence="6 7" key="1">
    <citation type="journal article" date="2023" name="Microbiol. Spectr.">
        <title>Symbiosis of Carpenter Bees with Uncharacterized Lactic Acid Bacteria Showing NAD Auxotrophy.</title>
        <authorList>
            <person name="Kawasaki S."/>
            <person name="Ozawa K."/>
            <person name="Mori T."/>
            <person name="Yamamoto A."/>
            <person name="Ito M."/>
            <person name="Ohkuma M."/>
            <person name="Sakamoto M."/>
            <person name="Matsutani M."/>
        </authorList>
    </citation>
    <scope>NUCLEOTIDE SEQUENCE [LARGE SCALE GENOMIC DNA]</scope>
    <source>
        <strain evidence="6 7">XA3</strain>
    </source>
</reference>
<dbReference type="PANTHER" id="PTHR44846">
    <property type="entry name" value="MANNOSYL-D-GLYCERATE TRANSPORT/METABOLISM SYSTEM REPRESSOR MNGR-RELATED"/>
    <property type="match status" value="1"/>
</dbReference>
<evidence type="ECO:0000256" key="2">
    <source>
        <dbReference type="ARBA" id="ARBA00023015"/>
    </source>
</evidence>
<keyword evidence="3" id="KW-0238">DNA-binding</keyword>
<organism evidence="6 7">
    <name type="scientific">Xylocopilactobacillus apicola</name>
    <dbReference type="NCBI Taxonomy" id="2932184"/>
    <lineage>
        <taxon>Bacteria</taxon>
        <taxon>Bacillati</taxon>
        <taxon>Bacillota</taxon>
        <taxon>Bacilli</taxon>
        <taxon>Lactobacillales</taxon>
        <taxon>Lactobacillaceae</taxon>
        <taxon>Xylocopilactobacillus</taxon>
    </lineage>
</organism>
<gene>
    <name evidence="6" type="ORF">XA3_00210</name>
</gene>
<dbReference type="SUPFAM" id="SSF46785">
    <property type="entry name" value="Winged helix' DNA-binding domain"/>
    <property type="match status" value="1"/>
</dbReference>
<sequence>MPKYQDIEQELIRRIQKGIYKAGAPFPNQNQLAKEFNTTRMTVQKALSGLFKKDLIYTQQGAGTYVKVNARLASQLDASVDQYVGTTKLMGADHEVESQILKFEIRFPNEDEQEQLYISANEPIYDIQRVRIVDKMPSSIEYTNMPVSVIPGLSEEILKKSIYHYIENDLKKKIGAAYRIIGADHPQQFDIDYLKCKKNDPILKVRQVVFLQDGTPFEYSETRHRHDKGNIMIYLPGNNF</sequence>
<dbReference type="Pfam" id="PF07702">
    <property type="entry name" value="UTRA"/>
    <property type="match status" value="1"/>
</dbReference>
<evidence type="ECO:0000313" key="6">
    <source>
        <dbReference type="EMBL" id="BDR57580.1"/>
    </source>
</evidence>
<evidence type="ECO:0000256" key="1">
    <source>
        <dbReference type="ARBA" id="ARBA00022491"/>
    </source>
</evidence>
<dbReference type="InterPro" id="IPR036390">
    <property type="entry name" value="WH_DNA-bd_sf"/>
</dbReference>
<dbReference type="CDD" id="cd07377">
    <property type="entry name" value="WHTH_GntR"/>
    <property type="match status" value="1"/>
</dbReference>
<dbReference type="EMBL" id="AP026802">
    <property type="protein sequence ID" value="BDR57580.1"/>
    <property type="molecule type" value="Genomic_DNA"/>
</dbReference>
<name>A0AAU9D800_9LACO</name>
<keyword evidence="7" id="KW-1185">Reference proteome</keyword>
<dbReference type="Gene3D" id="3.40.1410.10">
    <property type="entry name" value="Chorismate lyase-like"/>
    <property type="match status" value="1"/>
</dbReference>
<evidence type="ECO:0000313" key="7">
    <source>
        <dbReference type="Proteomes" id="UP001321861"/>
    </source>
</evidence>
<dbReference type="KEGG" id="xap:XA3_00210"/>
<dbReference type="GO" id="GO:0003677">
    <property type="term" value="F:DNA binding"/>
    <property type="evidence" value="ECO:0007669"/>
    <property type="project" value="UniProtKB-KW"/>
</dbReference>
<dbReference type="RefSeq" id="WP_317635540.1">
    <property type="nucleotide sequence ID" value="NZ_AP026802.1"/>
</dbReference>
<dbReference type="SMART" id="SM00345">
    <property type="entry name" value="HTH_GNTR"/>
    <property type="match status" value="1"/>
</dbReference>
<dbReference type="InterPro" id="IPR000524">
    <property type="entry name" value="Tscrpt_reg_HTH_GntR"/>
</dbReference>
<dbReference type="GO" id="GO:0003700">
    <property type="term" value="F:DNA-binding transcription factor activity"/>
    <property type="evidence" value="ECO:0007669"/>
    <property type="project" value="InterPro"/>
</dbReference>
<dbReference type="InterPro" id="IPR036388">
    <property type="entry name" value="WH-like_DNA-bd_sf"/>
</dbReference>
<keyword evidence="4" id="KW-0804">Transcription</keyword>
<evidence type="ECO:0000259" key="5">
    <source>
        <dbReference type="PROSITE" id="PS50949"/>
    </source>
</evidence>
<dbReference type="FunFam" id="3.40.1410.10:FF:000008">
    <property type="entry name" value="Transcriptional regulator, GntR family"/>
    <property type="match status" value="1"/>
</dbReference>
<dbReference type="AlphaFoldDB" id="A0AAU9D800"/>
<dbReference type="InterPro" id="IPR028978">
    <property type="entry name" value="Chorismate_lyase_/UTRA_dom_sf"/>
</dbReference>
<dbReference type="InterPro" id="IPR011663">
    <property type="entry name" value="UTRA"/>
</dbReference>
<proteinExistence type="predicted"/>
<keyword evidence="1" id="KW-0678">Repressor</keyword>
<evidence type="ECO:0000256" key="4">
    <source>
        <dbReference type="ARBA" id="ARBA00023163"/>
    </source>
</evidence>
<dbReference type="SUPFAM" id="SSF64288">
    <property type="entry name" value="Chorismate lyase-like"/>
    <property type="match status" value="1"/>
</dbReference>
<keyword evidence="2" id="KW-0805">Transcription regulation</keyword>
<dbReference type="GO" id="GO:0045892">
    <property type="term" value="P:negative regulation of DNA-templated transcription"/>
    <property type="evidence" value="ECO:0007669"/>
    <property type="project" value="TreeGrafter"/>
</dbReference>
<dbReference type="PANTHER" id="PTHR44846:SF5">
    <property type="entry name" value="HTH-TYPE TRANSCRIPTIONAL REGULATOR GMUR"/>
    <property type="match status" value="1"/>
</dbReference>
<dbReference type="SMART" id="SM00866">
    <property type="entry name" value="UTRA"/>
    <property type="match status" value="1"/>
</dbReference>
<accession>A0AAU9D800</accession>
<evidence type="ECO:0000256" key="3">
    <source>
        <dbReference type="ARBA" id="ARBA00023125"/>
    </source>
</evidence>
<dbReference type="Gene3D" id="1.10.10.10">
    <property type="entry name" value="Winged helix-like DNA-binding domain superfamily/Winged helix DNA-binding domain"/>
    <property type="match status" value="1"/>
</dbReference>
<protein>
    <submittedName>
        <fullName evidence="6">GntR family transcriptional regulator</fullName>
    </submittedName>
</protein>
<dbReference type="PROSITE" id="PS50949">
    <property type="entry name" value="HTH_GNTR"/>
    <property type="match status" value="1"/>
</dbReference>
<feature type="domain" description="HTH gntR-type" evidence="5">
    <location>
        <begin position="1"/>
        <end position="69"/>
    </location>
</feature>
<dbReference type="Pfam" id="PF00392">
    <property type="entry name" value="GntR"/>
    <property type="match status" value="1"/>
</dbReference>
<dbReference type="Proteomes" id="UP001321861">
    <property type="component" value="Chromosome"/>
</dbReference>